<feature type="short sequence motif" description="DGA/G" evidence="2">
    <location>
        <begin position="169"/>
        <end position="171"/>
    </location>
</feature>
<evidence type="ECO:0000256" key="1">
    <source>
        <dbReference type="ARBA" id="ARBA00023098"/>
    </source>
</evidence>
<dbReference type="SUPFAM" id="SSF52151">
    <property type="entry name" value="FabD/lysophospholipase-like"/>
    <property type="match status" value="1"/>
</dbReference>
<evidence type="ECO:0000313" key="4">
    <source>
        <dbReference type="EMBL" id="MBC5995877.1"/>
    </source>
</evidence>
<evidence type="ECO:0000256" key="2">
    <source>
        <dbReference type="PROSITE-ProRule" id="PRU01161"/>
    </source>
</evidence>
<feature type="active site" description="Proton acceptor" evidence="2">
    <location>
        <position position="169"/>
    </location>
</feature>
<feature type="short sequence motif" description="GXGXXG" evidence="2">
    <location>
        <begin position="13"/>
        <end position="18"/>
    </location>
</feature>
<dbReference type="PROSITE" id="PS51635">
    <property type="entry name" value="PNPLA"/>
    <property type="match status" value="1"/>
</dbReference>
<dbReference type="Gene3D" id="3.40.1090.10">
    <property type="entry name" value="Cytosolic phospholipase A2 catalytic domain"/>
    <property type="match status" value="1"/>
</dbReference>
<dbReference type="InterPro" id="IPR016035">
    <property type="entry name" value="Acyl_Trfase/lysoPLipase"/>
</dbReference>
<dbReference type="PANTHER" id="PTHR24138:SF10">
    <property type="entry name" value="PHOSPHOLIPASE A2"/>
    <property type="match status" value="1"/>
</dbReference>
<keyword evidence="2" id="KW-0378">Hydrolase</keyword>
<dbReference type="RefSeq" id="WP_153923805.1">
    <property type="nucleotide sequence ID" value="NZ_JACRWE010000002.1"/>
</dbReference>
<name>A0ABR7JLT3_9FIRM</name>
<gene>
    <name evidence="4" type="ORF">H8923_03830</name>
</gene>
<evidence type="ECO:0000259" key="3">
    <source>
        <dbReference type="PROSITE" id="PS51635"/>
    </source>
</evidence>
<keyword evidence="5" id="KW-1185">Reference proteome</keyword>
<dbReference type="Pfam" id="PF01734">
    <property type="entry name" value="Patatin"/>
    <property type="match status" value="1"/>
</dbReference>
<evidence type="ECO:0000313" key="5">
    <source>
        <dbReference type="Proteomes" id="UP000609849"/>
    </source>
</evidence>
<keyword evidence="2" id="KW-0442">Lipid degradation</keyword>
<accession>A0ABR7JLT3</accession>
<sequence>MRNSTFNIINFDGGGLRGLLSISLFERIQKEFPDILRSTNMIGGTSTGSLIALGLAYGLSPREIKELYSVENTNYIFSKSYSEILRPKYDNKHLKDVLSNIFPKYLRLKDLGKLVVIPTLYIGNETSEWKPIFYNNLPNSPTENERVIDVAMCSSAAPVFFPSYNCHIDGGVIASDPSLATIVYALDHQLGKDLKNIRLLSIGTGYLYNSIKQDTTTWGAIDWVISKEPSFPIISVTLEGNSQMSQLFSEKLLDENYYRLNPRMNRDIGMDDIDSLEYLKKLGEDYSIDDTTKWIKSKWNMME</sequence>
<protein>
    <submittedName>
        <fullName evidence="4">Patatin-like phospholipase family protein</fullName>
    </submittedName>
</protein>
<keyword evidence="1 2" id="KW-0443">Lipid metabolism</keyword>
<feature type="active site" description="Nucleophile" evidence="2">
    <location>
        <position position="46"/>
    </location>
</feature>
<comment type="caution">
    <text evidence="4">The sequence shown here is derived from an EMBL/GenBank/DDBJ whole genome shotgun (WGS) entry which is preliminary data.</text>
</comment>
<dbReference type="InterPro" id="IPR002641">
    <property type="entry name" value="PNPLA_dom"/>
</dbReference>
<dbReference type="EMBL" id="JACRWE010000002">
    <property type="protein sequence ID" value="MBC5995877.1"/>
    <property type="molecule type" value="Genomic_DNA"/>
</dbReference>
<organism evidence="4 5">
    <name type="scientific">Romboutsia faecis</name>
    <dbReference type="NCBI Taxonomy" id="2764597"/>
    <lineage>
        <taxon>Bacteria</taxon>
        <taxon>Bacillati</taxon>
        <taxon>Bacillota</taxon>
        <taxon>Clostridia</taxon>
        <taxon>Peptostreptococcales</taxon>
        <taxon>Peptostreptococcaceae</taxon>
        <taxon>Romboutsia</taxon>
    </lineage>
</organism>
<dbReference type="InterPro" id="IPR047156">
    <property type="entry name" value="Teg/CotR/CapV-like"/>
</dbReference>
<proteinExistence type="predicted"/>
<dbReference type="PANTHER" id="PTHR24138">
    <property type="entry name" value="INTRACELLLAR PHOSPHOLIPASE A FAMILY"/>
    <property type="match status" value="1"/>
</dbReference>
<feature type="domain" description="PNPLA" evidence="3">
    <location>
        <begin position="9"/>
        <end position="182"/>
    </location>
</feature>
<reference evidence="4 5" key="1">
    <citation type="submission" date="2020-08" db="EMBL/GenBank/DDBJ databases">
        <authorList>
            <person name="Liu C."/>
            <person name="Sun Q."/>
        </authorList>
    </citation>
    <scope>NUCLEOTIDE SEQUENCE [LARGE SCALE GENOMIC DNA]</scope>
    <source>
        <strain evidence="4 5">NSJ-18</strain>
    </source>
</reference>
<feature type="short sequence motif" description="GXSXG" evidence="2">
    <location>
        <begin position="44"/>
        <end position="48"/>
    </location>
</feature>
<dbReference type="Proteomes" id="UP000609849">
    <property type="component" value="Unassembled WGS sequence"/>
</dbReference>